<feature type="region of interest" description="Disordered" evidence="2">
    <location>
        <begin position="45"/>
        <end position="68"/>
    </location>
</feature>
<accession>A0A175YQW3</accession>
<evidence type="ECO:0000256" key="2">
    <source>
        <dbReference type="SAM" id="MobiDB-lite"/>
    </source>
</evidence>
<dbReference type="SUPFAM" id="SSF57667">
    <property type="entry name" value="beta-beta-alpha zinc fingers"/>
    <property type="match status" value="1"/>
</dbReference>
<dbReference type="Gramene" id="KZM86019">
    <property type="protein sequence ID" value="KZM86019"/>
    <property type="gene ID" value="DCAR_026559"/>
</dbReference>
<dbReference type="AlphaFoldDB" id="A0A175YQW3"/>
<reference evidence="5" key="2">
    <citation type="submission" date="2022-03" db="EMBL/GenBank/DDBJ databases">
        <title>Draft title - Genomic analysis of global carrot germplasm unveils the trajectory of domestication and the origin of high carotenoid orange carrot.</title>
        <authorList>
            <person name="Iorizzo M."/>
            <person name="Ellison S."/>
            <person name="Senalik D."/>
            <person name="Macko-Podgorni A."/>
            <person name="Grzebelus D."/>
            <person name="Bostan H."/>
            <person name="Rolling W."/>
            <person name="Curaba J."/>
            <person name="Simon P."/>
        </authorList>
    </citation>
    <scope>NUCLEOTIDE SEQUENCE</scope>
    <source>
        <tissue evidence="5">Leaf</tissue>
    </source>
</reference>
<evidence type="ECO:0000313" key="6">
    <source>
        <dbReference type="Proteomes" id="UP000077755"/>
    </source>
</evidence>
<evidence type="ECO:0000259" key="3">
    <source>
        <dbReference type="PROSITE" id="PS50157"/>
    </source>
</evidence>
<organism evidence="4">
    <name type="scientific">Daucus carota subsp. sativus</name>
    <name type="common">Carrot</name>
    <dbReference type="NCBI Taxonomy" id="79200"/>
    <lineage>
        <taxon>Eukaryota</taxon>
        <taxon>Viridiplantae</taxon>
        <taxon>Streptophyta</taxon>
        <taxon>Embryophyta</taxon>
        <taxon>Tracheophyta</taxon>
        <taxon>Spermatophyta</taxon>
        <taxon>Magnoliopsida</taxon>
        <taxon>eudicotyledons</taxon>
        <taxon>Gunneridae</taxon>
        <taxon>Pentapetalae</taxon>
        <taxon>asterids</taxon>
        <taxon>campanulids</taxon>
        <taxon>Apiales</taxon>
        <taxon>Apiaceae</taxon>
        <taxon>Apioideae</taxon>
        <taxon>Scandiceae</taxon>
        <taxon>Daucinae</taxon>
        <taxon>Daucus</taxon>
        <taxon>Daucus sect. Daucus</taxon>
    </lineage>
</organism>
<dbReference type="InterPro" id="IPR044299">
    <property type="entry name" value="GIS3/ZFP5/ZFP6"/>
</dbReference>
<dbReference type="OrthoDB" id="1939583at2759"/>
<dbReference type="InterPro" id="IPR036236">
    <property type="entry name" value="Znf_C2H2_sf"/>
</dbReference>
<dbReference type="GO" id="GO:0005634">
    <property type="term" value="C:nucleus"/>
    <property type="evidence" value="ECO:0007669"/>
    <property type="project" value="TreeGrafter"/>
</dbReference>
<evidence type="ECO:0000313" key="4">
    <source>
        <dbReference type="EMBL" id="KZM86019.1"/>
    </source>
</evidence>
<dbReference type="GO" id="GO:0010090">
    <property type="term" value="P:trichome morphogenesis"/>
    <property type="evidence" value="ECO:0007669"/>
    <property type="project" value="InterPro"/>
</dbReference>
<feature type="domain" description="C2H2-type" evidence="3">
    <location>
        <begin position="86"/>
        <end position="113"/>
    </location>
</feature>
<dbReference type="PANTHER" id="PTHR46353">
    <property type="entry name" value="ZINC FINGER PROTEIN 5"/>
    <property type="match status" value="1"/>
</dbReference>
<dbReference type="EMBL" id="CP093350">
    <property type="protein sequence ID" value="WOH13590.1"/>
    <property type="molecule type" value="Genomic_DNA"/>
</dbReference>
<proteinExistence type="predicted"/>
<evidence type="ECO:0000313" key="5">
    <source>
        <dbReference type="EMBL" id="WOH13590.1"/>
    </source>
</evidence>
<dbReference type="Proteomes" id="UP000077755">
    <property type="component" value="Chromosome 8"/>
</dbReference>
<dbReference type="Gene3D" id="3.30.160.60">
    <property type="entry name" value="Classic Zinc Finger"/>
    <property type="match status" value="1"/>
</dbReference>
<dbReference type="STRING" id="79200.A0A175YQW3"/>
<dbReference type="OMA" id="HTCDSGN"/>
<keyword evidence="1" id="KW-0862">Zinc</keyword>
<keyword evidence="1" id="KW-0479">Metal-binding</keyword>
<gene>
    <name evidence="4" type="ORF">DCAR_026559</name>
    <name evidence="5" type="ORF">DCAR_0833100</name>
</gene>
<dbReference type="EMBL" id="LNRQ01000008">
    <property type="protein sequence ID" value="KZM86019.1"/>
    <property type="molecule type" value="Genomic_DNA"/>
</dbReference>
<evidence type="ECO:0000256" key="1">
    <source>
        <dbReference type="PROSITE-ProRule" id="PRU00042"/>
    </source>
</evidence>
<sequence>MKQDLSTMSTTWDGPNLDDLSGKSCMKKKLRLFGIEVDPCRNVQITGDDRDESVNSSSTTISSDREKLCMERSGAKSTHEPESKKFECQFCFKEFANSQALGGHQNAHKKERMKKKRLQLQARKASMSYYLQPYQNHPFGYQASVPLFYDPSYNAPDFTICDQEPQISFSPYDQDSGSQWYSLPAHLPYQNDSRKFTLTHADQSGGNRAVAVKPASRFSGSQQNYQSLDLHLGLS</sequence>
<dbReference type="GO" id="GO:0009736">
    <property type="term" value="P:cytokinin-activated signaling pathway"/>
    <property type="evidence" value="ECO:0007669"/>
    <property type="project" value="TreeGrafter"/>
</dbReference>
<keyword evidence="1" id="KW-0863">Zinc-finger</keyword>
<dbReference type="InterPro" id="IPR013087">
    <property type="entry name" value="Znf_C2H2_type"/>
</dbReference>
<dbReference type="GO" id="GO:0009740">
    <property type="term" value="P:gibberellic acid mediated signaling pathway"/>
    <property type="evidence" value="ECO:0007669"/>
    <property type="project" value="TreeGrafter"/>
</dbReference>
<dbReference type="PANTHER" id="PTHR46353:SF5">
    <property type="entry name" value="ZINC FINGER PROTEIN 5"/>
    <property type="match status" value="1"/>
</dbReference>
<dbReference type="GO" id="GO:0008270">
    <property type="term" value="F:zinc ion binding"/>
    <property type="evidence" value="ECO:0007669"/>
    <property type="project" value="UniProtKB-KW"/>
</dbReference>
<protein>
    <recommendedName>
        <fullName evidence="3">C2H2-type domain-containing protein</fullName>
    </recommendedName>
</protein>
<dbReference type="GO" id="GO:0000976">
    <property type="term" value="F:transcription cis-regulatory region binding"/>
    <property type="evidence" value="ECO:0007669"/>
    <property type="project" value="TreeGrafter"/>
</dbReference>
<dbReference type="PROSITE" id="PS50157">
    <property type="entry name" value="ZINC_FINGER_C2H2_2"/>
    <property type="match status" value="1"/>
</dbReference>
<dbReference type="KEGG" id="dcr:108198754"/>
<name>A0A175YQW3_DAUCS</name>
<dbReference type="PROSITE" id="PS00028">
    <property type="entry name" value="ZINC_FINGER_C2H2_1"/>
    <property type="match status" value="1"/>
</dbReference>
<reference evidence="4" key="1">
    <citation type="journal article" date="2016" name="Nat. Genet.">
        <title>A high-quality carrot genome assembly provides new insights into carotenoid accumulation and asterid genome evolution.</title>
        <authorList>
            <person name="Iorizzo M."/>
            <person name="Ellison S."/>
            <person name="Senalik D."/>
            <person name="Zeng P."/>
            <person name="Satapoomin P."/>
            <person name="Huang J."/>
            <person name="Bowman M."/>
            <person name="Iovene M."/>
            <person name="Sanseverino W."/>
            <person name="Cavagnaro P."/>
            <person name="Yildiz M."/>
            <person name="Macko-Podgorni A."/>
            <person name="Moranska E."/>
            <person name="Grzebelus E."/>
            <person name="Grzebelus D."/>
            <person name="Ashrafi H."/>
            <person name="Zheng Z."/>
            <person name="Cheng S."/>
            <person name="Spooner D."/>
            <person name="Van Deynze A."/>
            <person name="Simon P."/>
        </authorList>
    </citation>
    <scope>NUCLEOTIDE SEQUENCE [LARGE SCALE GENOMIC DNA]</scope>
    <source>
        <tissue evidence="4">Leaf</tissue>
    </source>
</reference>
<dbReference type="GO" id="GO:0003700">
    <property type="term" value="F:DNA-binding transcription factor activity"/>
    <property type="evidence" value="ECO:0007669"/>
    <property type="project" value="TreeGrafter"/>
</dbReference>
<keyword evidence="6" id="KW-1185">Reference proteome</keyword>